<dbReference type="RefSeq" id="WP_135849943.1">
    <property type="nucleotide sequence ID" value="NZ_RHPJ01000003.1"/>
</dbReference>
<organism evidence="2 3">
    <name type="scientific">Serinibacter arcticus</name>
    <dbReference type="NCBI Taxonomy" id="1655435"/>
    <lineage>
        <taxon>Bacteria</taxon>
        <taxon>Bacillati</taxon>
        <taxon>Actinomycetota</taxon>
        <taxon>Actinomycetes</taxon>
        <taxon>Micrococcales</taxon>
        <taxon>Beutenbergiaceae</taxon>
        <taxon>Serinibacter</taxon>
    </lineage>
</organism>
<sequence length="65" mass="7483">MAKRRWNGESGTYRFALRIFGPAQLRPHDAVTPVTEADEARETQLHETLERVQRPDGSSYVVTKR</sequence>
<proteinExistence type="predicted"/>
<reference evidence="2 3" key="1">
    <citation type="submission" date="2018-11" db="EMBL/GenBank/DDBJ databases">
        <title>Complete genome sequencing of the Actinobacteria Serinibacter sp. K3-2.</title>
        <authorList>
            <person name="Rakitin A.L."/>
            <person name="Beletsky A.V."/>
            <person name="Mardanov A.V."/>
            <person name="Ravin N.V."/>
            <person name="Gromova A.S."/>
            <person name="Filippova S.N."/>
            <person name="Gal'Chenko V.F."/>
        </authorList>
    </citation>
    <scope>NUCLEOTIDE SEQUENCE [LARGE SCALE GENOMIC DNA]</scope>
    <source>
        <strain evidence="2 3">K3-2</strain>
    </source>
</reference>
<dbReference type="OrthoDB" id="5148976at2"/>
<accession>A0A4Z1E3I0</accession>
<dbReference type="EMBL" id="RHPJ01000003">
    <property type="protein sequence ID" value="TGO04327.1"/>
    <property type="molecule type" value="Genomic_DNA"/>
</dbReference>
<evidence type="ECO:0000313" key="3">
    <source>
        <dbReference type="Proteomes" id="UP000297318"/>
    </source>
</evidence>
<comment type="caution">
    <text evidence="2">The sequence shown here is derived from an EMBL/GenBank/DDBJ whole genome shotgun (WGS) entry which is preliminary data.</text>
</comment>
<feature type="region of interest" description="Disordered" evidence="1">
    <location>
        <begin position="45"/>
        <end position="65"/>
    </location>
</feature>
<evidence type="ECO:0000313" key="2">
    <source>
        <dbReference type="EMBL" id="TGO04327.1"/>
    </source>
</evidence>
<keyword evidence="3" id="KW-1185">Reference proteome</keyword>
<protein>
    <submittedName>
        <fullName evidence="2">Uncharacterized protein</fullName>
    </submittedName>
</protein>
<evidence type="ECO:0000256" key="1">
    <source>
        <dbReference type="SAM" id="MobiDB-lite"/>
    </source>
</evidence>
<gene>
    <name evidence="2" type="ORF">SERN_1920</name>
</gene>
<name>A0A4Z1E3I0_9MICO</name>
<feature type="compositionally biased region" description="Basic and acidic residues" evidence="1">
    <location>
        <begin position="45"/>
        <end position="54"/>
    </location>
</feature>
<dbReference type="AlphaFoldDB" id="A0A4Z1E3I0"/>
<dbReference type="Proteomes" id="UP000297318">
    <property type="component" value="Unassembled WGS sequence"/>
</dbReference>